<comment type="caution">
    <text evidence="1">The sequence shown here is derived from an EMBL/GenBank/DDBJ whole genome shotgun (WGS) entry which is preliminary data.</text>
</comment>
<accession>A0A8X6NB20</accession>
<protein>
    <submittedName>
        <fullName evidence="1">Uncharacterized protein</fullName>
    </submittedName>
</protein>
<evidence type="ECO:0000313" key="3">
    <source>
        <dbReference type="Proteomes" id="UP000887013"/>
    </source>
</evidence>
<evidence type="ECO:0000313" key="2">
    <source>
        <dbReference type="EMBL" id="GFU22485.1"/>
    </source>
</evidence>
<dbReference type="EMBL" id="BMAW01127739">
    <property type="protein sequence ID" value="GFU22485.1"/>
    <property type="molecule type" value="Genomic_DNA"/>
</dbReference>
<sequence>ASEYYKNLLEEQDVPEGQHDCLDITVKCKTEQLLRQRYIKNGLEQTVQMAVISGTICGVRSPN</sequence>
<proteinExistence type="predicted"/>
<keyword evidence="3" id="KW-1185">Reference proteome</keyword>
<dbReference type="EMBL" id="BMAW01007433">
    <property type="protein sequence ID" value="GFT03774.1"/>
    <property type="molecule type" value="Genomic_DNA"/>
</dbReference>
<evidence type="ECO:0000313" key="1">
    <source>
        <dbReference type="EMBL" id="GFT03774.1"/>
    </source>
</evidence>
<reference evidence="1" key="1">
    <citation type="submission" date="2020-08" db="EMBL/GenBank/DDBJ databases">
        <title>Multicomponent nature underlies the extraordinary mechanical properties of spider dragline silk.</title>
        <authorList>
            <person name="Kono N."/>
            <person name="Nakamura H."/>
            <person name="Mori M."/>
            <person name="Yoshida Y."/>
            <person name="Ohtoshi R."/>
            <person name="Malay A.D."/>
            <person name="Moran D.A.P."/>
            <person name="Tomita M."/>
            <person name="Numata K."/>
            <person name="Arakawa K."/>
        </authorList>
    </citation>
    <scope>NUCLEOTIDE SEQUENCE</scope>
</reference>
<dbReference type="AlphaFoldDB" id="A0A8X6NB20"/>
<feature type="non-terminal residue" evidence="1">
    <location>
        <position position="1"/>
    </location>
</feature>
<name>A0A8X6NB20_NEPPI</name>
<gene>
    <name evidence="2" type="ORF">NPIL_478911</name>
    <name evidence="1" type="ORF">NPIL_685161</name>
</gene>
<organism evidence="1 3">
    <name type="scientific">Nephila pilipes</name>
    <name type="common">Giant wood spider</name>
    <name type="synonym">Nephila maculata</name>
    <dbReference type="NCBI Taxonomy" id="299642"/>
    <lineage>
        <taxon>Eukaryota</taxon>
        <taxon>Metazoa</taxon>
        <taxon>Ecdysozoa</taxon>
        <taxon>Arthropoda</taxon>
        <taxon>Chelicerata</taxon>
        <taxon>Arachnida</taxon>
        <taxon>Araneae</taxon>
        <taxon>Araneomorphae</taxon>
        <taxon>Entelegynae</taxon>
        <taxon>Araneoidea</taxon>
        <taxon>Nephilidae</taxon>
        <taxon>Nephila</taxon>
    </lineage>
</organism>
<dbReference type="Proteomes" id="UP000887013">
    <property type="component" value="Unassembled WGS sequence"/>
</dbReference>